<feature type="transmembrane region" description="Helical" evidence="7">
    <location>
        <begin position="99"/>
        <end position="116"/>
    </location>
</feature>
<dbReference type="Pfam" id="PF07857">
    <property type="entry name" value="TMEM144"/>
    <property type="match status" value="2"/>
</dbReference>
<sequence>MLEQCNDFCGWTSGIVAALSFGSFGVPIKLISNVKVDPLVMQSYKSFVCFLTCWIVLLLGEPLKFSPWGIVSGIFWVPGATAGIYGIRNAGLAISAGTWSSLIVISSFCWGIFIFGEKVKSIQGASGAAFTLILGLIGMSVYSSPPSKSSNAPIDKKKKEELFDPDLKKPLLLGQETSNSVVTSGSMDASDSDDDVEIEPVKAIELTGSFHGNSNIHTPQAKPGHITRRKKVDEKKRKQKKVGVKSPSKAKADGVDITSTDLEKANVDKDKSEEEVSLFDGKIRMTRRSLGIAGAVINGVWGGNNMIPLHYASKQGFHGAGYLISYSVGSMLVTVLMWVFRYLYNLYCWDYDYKQAYNALPSFHVREMWLAGFIAGGLYSFGNLCSILVVTSLGQGVGYSFVQTSMLVSGLWGIFFFGEVQGFDRILKWLASSVITIFGILWLSYEHQPAVAH</sequence>
<evidence type="ECO:0000256" key="2">
    <source>
        <dbReference type="ARBA" id="ARBA00005731"/>
    </source>
</evidence>
<evidence type="ECO:0000256" key="7">
    <source>
        <dbReference type="SAM" id="Phobius"/>
    </source>
</evidence>
<dbReference type="PANTHER" id="PTHR16119:SF17">
    <property type="entry name" value="TRANSMEMBRANE PROTEIN 144"/>
    <property type="match status" value="1"/>
</dbReference>
<feature type="transmembrane region" description="Helical" evidence="7">
    <location>
        <begin position="66"/>
        <end position="87"/>
    </location>
</feature>
<feature type="transmembrane region" description="Helical" evidence="7">
    <location>
        <begin position="43"/>
        <end position="60"/>
    </location>
</feature>
<comment type="caution">
    <text evidence="8">The sequence shown here is derived from an EMBL/GenBank/DDBJ whole genome shotgun (WGS) entry which is preliminary data.</text>
</comment>
<keyword evidence="5 7" id="KW-0472">Membrane</keyword>
<evidence type="ECO:0000256" key="1">
    <source>
        <dbReference type="ARBA" id="ARBA00004141"/>
    </source>
</evidence>
<feature type="transmembrane region" description="Helical" evidence="7">
    <location>
        <begin position="396"/>
        <end position="417"/>
    </location>
</feature>
<gene>
    <name evidence="8" type="ORF">CTEN210_03909</name>
</gene>
<dbReference type="InterPro" id="IPR010651">
    <property type="entry name" value="Sugar_transport"/>
</dbReference>
<evidence type="ECO:0000313" key="8">
    <source>
        <dbReference type="EMBL" id="GFH47434.1"/>
    </source>
</evidence>
<feature type="transmembrane region" description="Helical" evidence="7">
    <location>
        <begin position="429"/>
        <end position="445"/>
    </location>
</feature>
<feature type="transmembrane region" description="Helical" evidence="7">
    <location>
        <begin position="323"/>
        <end position="347"/>
    </location>
</feature>
<keyword evidence="4 7" id="KW-1133">Transmembrane helix</keyword>
<organism evidence="8 9">
    <name type="scientific">Chaetoceros tenuissimus</name>
    <dbReference type="NCBI Taxonomy" id="426638"/>
    <lineage>
        <taxon>Eukaryota</taxon>
        <taxon>Sar</taxon>
        <taxon>Stramenopiles</taxon>
        <taxon>Ochrophyta</taxon>
        <taxon>Bacillariophyta</taxon>
        <taxon>Coscinodiscophyceae</taxon>
        <taxon>Chaetocerotophycidae</taxon>
        <taxon>Chaetocerotales</taxon>
        <taxon>Chaetocerotaceae</taxon>
        <taxon>Chaetoceros</taxon>
    </lineage>
</organism>
<feature type="transmembrane region" description="Helical" evidence="7">
    <location>
        <begin position="368"/>
        <end position="390"/>
    </location>
</feature>
<dbReference type="GO" id="GO:0016020">
    <property type="term" value="C:membrane"/>
    <property type="evidence" value="ECO:0007669"/>
    <property type="project" value="UniProtKB-SubCell"/>
</dbReference>
<dbReference type="AlphaFoldDB" id="A0AAD3H2F9"/>
<dbReference type="GO" id="GO:0015144">
    <property type="term" value="F:carbohydrate transmembrane transporter activity"/>
    <property type="evidence" value="ECO:0007669"/>
    <property type="project" value="InterPro"/>
</dbReference>
<evidence type="ECO:0000256" key="6">
    <source>
        <dbReference type="SAM" id="MobiDB-lite"/>
    </source>
</evidence>
<feature type="transmembrane region" description="Helical" evidence="7">
    <location>
        <begin position="12"/>
        <end position="31"/>
    </location>
</feature>
<feature type="transmembrane region" description="Helical" evidence="7">
    <location>
        <begin position="122"/>
        <end position="142"/>
    </location>
</feature>
<protein>
    <submittedName>
        <fullName evidence="8">Uncharacterized protein</fullName>
    </submittedName>
</protein>
<evidence type="ECO:0000256" key="4">
    <source>
        <dbReference type="ARBA" id="ARBA00022989"/>
    </source>
</evidence>
<keyword evidence="3 7" id="KW-0812">Transmembrane</keyword>
<comment type="similarity">
    <text evidence="2">Belongs to the TMEM144 family.</text>
</comment>
<dbReference type="InterPro" id="IPR012435">
    <property type="entry name" value="TMEM144"/>
</dbReference>
<keyword evidence="9" id="KW-1185">Reference proteome</keyword>
<evidence type="ECO:0000256" key="3">
    <source>
        <dbReference type="ARBA" id="ARBA00022692"/>
    </source>
</evidence>
<reference evidence="8 9" key="1">
    <citation type="journal article" date="2021" name="Sci. Rep.">
        <title>The genome of the diatom Chaetoceros tenuissimus carries an ancient integrated fragment of an extant virus.</title>
        <authorList>
            <person name="Hongo Y."/>
            <person name="Kimura K."/>
            <person name="Takaki Y."/>
            <person name="Yoshida Y."/>
            <person name="Baba S."/>
            <person name="Kobayashi G."/>
            <person name="Nagasaki K."/>
            <person name="Hano T."/>
            <person name="Tomaru Y."/>
        </authorList>
    </citation>
    <scope>NUCLEOTIDE SEQUENCE [LARGE SCALE GENOMIC DNA]</scope>
    <source>
        <strain evidence="8 9">NIES-3715</strain>
    </source>
</reference>
<dbReference type="PANTHER" id="PTHR16119">
    <property type="entry name" value="TRANSMEMBRANE PROTEIN 144"/>
    <property type="match status" value="1"/>
</dbReference>
<name>A0AAD3H2F9_9STRA</name>
<feature type="transmembrane region" description="Helical" evidence="7">
    <location>
        <begin position="290"/>
        <end position="311"/>
    </location>
</feature>
<dbReference type="Proteomes" id="UP001054902">
    <property type="component" value="Unassembled WGS sequence"/>
</dbReference>
<proteinExistence type="inferred from homology"/>
<dbReference type="EMBL" id="BLLK01000023">
    <property type="protein sequence ID" value="GFH47434.1"/>
    <property type="molecule type" value="Genomic_DNA"/>
</dbReference>
<comment type="subcellular location">
    <subcellularLocation>
        <location evidence="1">Membrane</location>
        <topology evidence="1">Multi-pass membrane protein</topology>
    </subcellularLocation>
</comment>
<accession>A0AAD3H2F9</accession>
<feature type="region of interest" description="Disordered" evidence="6">
    <location>
        <begin position="209"/>
        <end position="253"/>
    </location>
</feature>
<evidence type="ECO:0000313" key="9">
    <source>
        <dbReference type="Proteomes" id="UP001054902"/>
    </source>
</evidence>
<evidence type="ECO:0000256" key="5">
    <source>
        <dbReference type="ARBA" id="ARBA00023136"/>
    </source>
</evidence>